<proteinExistence type="predicted"/>
<dbReference type="Proteomes" id="UP000886829">
    <property type="component" value="Unassembled WGS sequence"/>
</dbReference>
<dbReference type="Gene3D" id="3.40.50.150">
    <property type="entry name" value="Vaccinia Virus protein VP39"/>
    <property type="match status" value="1"/>
</dbReference>
<dbReference type="InterPro" id="IPR002052">
    <property type="entry name" value="DNA_methylase_N6_adenine_CS"/>
</dbReference>
<dbReference type="PANTHER" id="PTHR33841:SF6">
    <property type="entry name" value="TYPE II METHYLTRANSFERASE M.HINDII"/>
    <property type="match status" value="1"/>
</dbReference>
<dbReference type="InterPro" id="IPR050953">
    <property type="entry name" value="N4_N6_ade-DNA_methylase"/>
</dbReference>
<gene>
    <name evidence="9" type="ORF">H9850_11075</name>
</gene>
<dbReference type="EC" id="2.1.1.72" evidence="1"/>
<accession>A0A9D1WEZ1</accession>
<evidence type="ECO:0000256" key="5">
    <source>
        <dbReference type="ARBA" id="ARBA00022747"/>
    </source>
</evidence>
<dbReference type="GO" id="GO:0003677">
    <property type="term" value="F:DNA binding"/>
    <property type="evidence" value="ECO:0007669"/>
    <property type="project" value="UniProtKB-KW"/>
</dbReference>
<evidence type="ECO:0000256" key="3">
    <source>
        <dbReference type="ARBA" id="ARBA00022679"/>
    </source>
</evidence>
<keyword evidence="3" id="KW-0808">Transferase</keyword>
<dbReference type="InterPro" id="IPR029063">
    <property type="entry name" value="SAM-dependent_MTases_sf"/>
</dbReference>
<dbReference type="GO" id="GO:0009007">
    <property type="term" value="F:site-specific DNA-methyltransferase (adenine-specific) activity"/>
    <property type="evidence" value="ECO:0007669"/>
    <property type="project" value="UniProtKB-EC"/>
</dbReference>
<dbReference type="SUPFAM" id="SSF53335">
    <property type="entry name" value="S-adenosyl-L-methionine-dependent methyltransferases"/>
    <property type="match status" value="1"/>
</dbReference>
<name>A0A9D1WEZ1_9GAMM</name>
<evidence type="ECO:0000256" key="4">
    <source>
        <dbReference type="ARBA" id="ARBA00022691"/>
    </source>
</evidence>
<dbReference type="InterPro" id="IPR011639">
    <property type="entry name" value="MethylTrfase_TaqI-like_dom"/>
</dbReference>
<dbReference type="Pfam" id="PF07669">
    <property type="entry name" value="Eco57I"/>
    <property type="match status" value="1"/>
</dbReference>
<reference evidence="9" key="1">
    <citation type="journal article" date="2021" name="PeerJ">
        <title>Extensive microbial diversity within the chicken gut microbiome revealed by metagenomics and culture.</title>
        <authorList>
            <person name="Gilroy R."/>
            <person name="Ravi A."/>
            <person name="Getino M."/>
            <person name="Pursley I."/>
            <person name="Horton D.L."/>
            <person name="Alikhan N.F."/>
            <person name="Baker D."/>
            <person name="Gharbi K."/>
            <person name="Hall N."/>
            <person name="Watson M."/>
            <person name="Adriaenssens E.M."/>
            <person name="Foster-Nyarko E."/>
            <person name="Jarju S."/>
            <person name="Secka A."/>
            <person name="Antonio M."/>
            <person name="Oren A."/>
            <person name="Chaudhuri R.R."/>
            <person name="La Ragione R."/>
            <person name="Hildebrand F."/>
            <person name="Pallen M.J."/>
        </authorList>
    </citation>
    <scope>NUCLEOTIDE SEQUENCE</scope>
    <source>
        <strain evidence="9">USASDec5-558</strain>
    </source>
</reference>
<evidence type="ECO:0000256" key="6">
    <source>
        <dbReference type="ARBA" id="ARBA00023125"/>
    </source>
</evidence>
<evidence type="ECO:0000313" key="9">
    <source>
        <dbReference type="EMBL" id="HIX57995.1"/>
    </source>
</evidence>
<keyword evidence="2 9" id="KW-0489">Methyltransferase</keyword>
<evidence type="ECO:0000256" key="7">
    <source>
        <dbReference type="ARBA" id="ARBA00047942"/>
    </source>
</evidence>
<evidence type="ECO:0000259" key="8">
    <source>
        <dbReference type="Pfam" id="PF07669"/>
    </source>
</evidence>
<evidence type="ECO:0000313" key="10">
    <source>
        <dbReference type="Proteomes" id="UP000886829"/>
    </source>
</evidence>
<dbReference type="PANTHER" id="PTHR33841">
    <property type="entry name" value="DNA METHYLTRANSFERASE YEEA-RELATED"/>
    <property type="match status" value="1"/>
</dbReference>
<comment type="caution">
    <text evidence="9">The sequence shown here is derived from an EMBL/GenBank/DDBJ whole genome shotgun (WGS) entry which is preliminary data.</text>
</comment>
<dbReference type="EMBL" id="DXEV01000219">
    <property type="protein sequence ID" value="HIX57995.1"/>
    <property type="molecule type" value="Genomic_DNA"/>
</dbReference>
<dbReference type="PROSITE" id="PS00092">
    <property type="entry name" value="N6_MTASE"/>
    <property type="match status" value="1"/>
</dbReference>
<organism evidence="9 10">
    <name type="scientific">Candidatus Anaerobiospirillum pullistercoris</name>
    <dbReference type="NCBI Taxonomy" id="2838452"/>
    <lineage>
        <taxon>Bacteria</taxon>
        <taxon>Pseudomonadati</taxon>
        <taxon>Pseudomonadota</taxon>
        <taxon>Gammaproteobacteria</taxon>
        <taxon>Aeromonadales</taxon>
        <taxon>Succinivibrionaceae</taxon>
        <taxon>Anaerobiospirillum</taxon>
    </lineage>
</organism>
<keyword evidence="6" id="KW-0238">DNA-binding</keyword>
<dbReference type="CDD" id="cd02440">
    <property type="entry name" value="AdoMet_MTases"/>
    <property type="match status" value="1"/>
</dbReference>
<feature type="domain" description="Type II methyltransferase M.TaqI-like" evidence="8">
    <location>
        <begin position="78"/>
        <end position="229"/>
    </location>
</feature>
<dbReference type="PRINTS" id="PR00507">
    <property type="entry name" value="N12N6MTFRASE"/>
</dbReference>
<dbReference type="AlphaFoldDB" id="A0A9D1WEZ1"/>
<keyword evidence="4" id="KW-0949">S-adenosyl-L-methionine</keyword>
<dbReference type="GO" id="GO:0009307">
    <property type="term" value="P:DNA restriction-modification system"/>
    <property type="evidence" value="ECO:0007669"/>
    <property type="project" value="UniProtKB-KW"/>
</dbReference>
<reference evidence="9" key="2">
    <citation type="submission" date="2021-04" db="EMBL/GenBank/DDBJ databases">
        <authorList>
            <person name="Gilroy R."/>
        </authorList>
    </citation>
    <scope>NUCLEOTIDE SEQUENCE</scope>
    <source>
        <strain evidence="9">USASDec5-558</strain>
    </source>
</reference>
<sequence>MTLLDYVNHATNAYIETMPKAERKKYGQFFTSPQTADFMAGLFDLSSACGTVSVLDPGAGSGILSAAMIERLQAQPSITKIKLVCYESNPDILQLLQSNLEYICAHALKPVEYELRNQNYILSQASDYRHKSDLGLDDYDYVIGNPPYKKLRKDAPEAAVAEDVCYGAPNLYFIFAAMSLFNLKTNGELVYIIPRSWTSGAYFKKFRQKFLSQGALEHIHIFVSRDKVFDQEAVLQETTIIKVRKTTEHPAKITFTTSRCNLDFAAKTEFAAPYDLVVCGQDKYVFFLTCEEDVQTMQRLRNIGSTLADAGLRMKTGLTVGFRNREALHPTKKPDSVPLFEAGHIKNGKVLFPFGDENFYLQTKQAGLLQKNANYLFVKRFTAKEEKRRLQCGVYLARKYPEYEEISTENKVNFISGDHDLSECEVYGLYVLFNSTLYDNYYRILNGSTQVNASEINSMPVPTVDIIRKMGQVLMSSRDFTVHNCDQIIGEFL</sequence>
<evidence type="ECO:0000256" key="1">
    <source>
        <dbReference type="ARBA" id="ARBA00011900"/>
    </source>
</evidence>
<protein>
    <recommendedName>
        <fullName evidence="1">site-specific DNA-methyltransferase (adenine-specific)</fullName>
        <ecNumber evidence="1">2.1.1.72</ecNumber>
    </recommendedName>
</protein>
<keyword evidence="5" id="KW-0680">Restriction system</keyword>
<dbReference type="GO" id="GO:0032259">
    <property type="term" value="P:methylation"/>
    <property type="evidence" value="ECO:0007669"/>
    <property type="project" value="UniProtKB-KW"/>
</dbReference>
<evidence type="ECO:0000256" key="2">
    <source>
        <dbReference type="ARBA" id="ARBA00022603"/>
    </source>
</evidence>
<comment type="catalytic activity">
    <reaction evidence="7">
        <text>a 2'-deoxyadenosine in DNA + S-adenosyl-L-methionine = an N(6)-methyl-2'-deoxyadenosine in DNA + S-adenosyl-L-homocysteine + H(+)</text>
        <dbReference type="Rhea" id="RHEA:15197"/>
        <dbReference type="Rhea" id="RHEA-COMP:12418"/>
        <dbReference type="Rhea" id="RHEA-COMP:12419"/>
        <dbReference type="ChEBI" id="CHEBI:15378"/>
        <dbReference type="ChEBI" id="CHEBI:57856"/>
        <dbReference type="ChEBI" id="CHEBI:59789"/>
        <dbReference type="ChEBI" id="CHEBI:90615"/>
        <dbReference type="ChEBI" id="CHEBI:90616"/>
        <dbReference type="EC" id="2.1.1.72"/>
    </reaction>
</comment>